<keyword evidence="5 9" id="KW-0812">Transmembrane</keyword>
<evidence type="ECO:0000256" key="6">
    <source>
        <dbReference type="ARBA" id="ARBA00022989"/>
    </source>
</evidence>
<accession>A0ABV4FZG4</accession>
<feature type="transmembrane region" description="Helical" evidence="9">
    <location>
        <begin position="132"/>
        <end position="149"/>
    </location>
</feature>
<dbReference type="PANTHER" id="PTHR30574:SF1">
    <property type="entry name" value="SULPHUR TRANSPORT DOMAIN-CONTAINING PROTEIN"/>
    <property type="match status" value="1"/>
</dbReference>
<comment type="similarity">
    <text evidence="8">Belongs to the TsuA/YedE (TC 9.B.102) family.</text>
</comment>
<dbReference type="InterPro" id="IPR007272">
    <property type="entry name" value="Sulf_transp_TsuA/YedE"/>
</dbReference>
<feature type="transmembrane region" description="Helical" evidence="9">
    <location>
        <begin position="209"/>
        <end position="230"/>
    </location>
</feature>
<evidence type="ECO:0000256" key="3">
    <source>
        <dbReference type="ARBA" id="ARBA00022475"/>
    </source>
</evidence>
<evidence type="ECO:0000256" key="8">
    <source>
        <dbReference type="ARBA" id="ARBA00035655"/>
    </source>
</evidence>
<feature type="transmembrane region" description="Helical" evidence="9">
    <location>
        <begin position="62"/>
        <end position="85"/>
    </location>
</feature>
<keyword evidence="11" id="KW-1185">Reference proteome</keyword>
<evidence type="ECO:0000256" key="1">
    <source>
        <dbReference type="ARBA" id="ARBA00004429"/>
    </source>
</evidence>
<evidence type="ECO:0000256" key="9">
    <source>
        <dbReference type="SAM" id="Phobius"/>
    </source>
</evidence>
<feature type="transmembrane region" description="Helical" evidence="9">
    <location>
        <begin position="23"/>
        <end position="41"/>
    </location>
</feature>
<organism evidence="10 11">
    <name type="scientific">Bradyrhizobium ottawaense</name>
    <dbReference type="NCBI Taxonomy" id="931866"/>
    <lineage>
        <taxon>Bacteria</taxon>
        <taxon>Pseudomonadati</taxon>
        <taxon>Pseudomonadota</taxon>
        <taxon>Alphaproteobacteria</taxon>
        <taxon>Hyphomicrobiales</taxon>
        <taxon>Nitrobacteraceae</taxon>
        <taxon>Bradyrhizobium</taxon>
    </lineage>
</organism>
<proteinExistence type="inferred from homology"/>
<dbReference type="Proteomes" id="UP001565369">
    <property type="component" value="Unassembled WGS sequence"/>
</dbReference>
<evidence type="ECO:0000313" key="10">
    <source>
        <dbReference type="EMBL" id="MEY9456772.1"/>
    </source>
</evidence>
<evidence type="ECO:0000256" key="2">
    <source>
        <dbReference type="ARBA" id="ARBA00022448"/>
    </source>
</evidence>
<evidence type="ECO:0000256" key="5">
    <source>
        <dbReference type="ARBA" id="ARBA00022692"/>
    </source>
</evidence>
<feature type="transmembrane region" description="Helical" evidence="9">
    <location>
        <begin position="302"/>
        <end position="325"/>
    </location>
</feature>
<evidence type="ECO:0000313" key="11">
    <source>
        <dbReference type="Proteomes" id="UP001565369"/>
    </source>
</evidence>
<name>A0ABV4FZG4_9BRAD</name>
<evidence type="ECO:0000256" key="4">
    <source>
        <dbReference type="ARBA" id="ARBA00022519"/>
    </source>
</evidence>
<keyword evidence="3" id="KW-1003">Cell membrane</keyword>
<feature type="transmembrane region" description="Helical" evidence="9">
    <location>
        <begin position="331"/>
        <end position="353"/>
    </location>
</feature>
<keyword evidence="7 9" id="KW-0472">Membrane</keyword>
<keyword evidence="2" id="KW-0813">Transport</keyword>
<protein>
    <submittedName>
        <fullName evidence="10">Membrane protein YedE/YeeE</fullName>
    </submittedName>
</protein>
<keyword evidence="6 9" id="KW-1133">Transmembrane helix</keyword>
<gene>
    <name evidence="10" type="ORF">ABIG07_005720</name>
</gene>
<dbReference type="Pfam" id="PF04143">
    <property type="entry name" value="Sulf_transp"/>
    <property type="match status" value="1"/>
</dbReference>
<sequence>MLAGPTEADVLTPIIDLLGEDSLSWFGGLVVGGLFGFFAQRSRFCLRAAAVEFSRGEGGPRLAVWLLTFAAALVGTQGFVALGWLEISEARQLAQQGSISGALLGGVMFGCGMILARGCASRLLVLSANGNLRALLSGLVFAVTAQASYRGLLSPAREWVTNLWLVDGGPSRDIMAMFGAGTPEKLAFGGLWLIAGLAFAFRSRLPRRLILAALATGTAVVAGWLFTYQLSQASFAPVTLKSLTFSGPSAELLMLVLNSAQLRLGFDLGIVPGVFLGSFLAAARAHELKLEGFSDGLGMRRYLFGAVLMGFGAMLAGGCAVGAGVTGASVFALTAWLVLGGMWLGAGLTDVLVDRAGMPQQTPGLPAASG</sequence>
<comment type="subcellular location">
    <subcellularLocation>
        <location evidence="1">Cell inner membrane</location>
        <topology evidence="1">Multi-pass membrane protein</topology>
    </subcellularLocation>
</comment>
<dbReference type="EMBL" id="JBGBZJ010000003">
    <property type="protein sequence ID" value="MEY9456772.1"/>
    <property type="molecule type" value="Genomic_DNA"/>
</dbReference>
<evidence type="ECO:0000256" key="7">
    <source>
        <dbReference type="ARBA" id="ARBA00023136"/>
    </source>
</evidence>
<feature type="transmembrane region" description="Helical" evidence="9">
    <location>
        <begin position="262"/>
        <end position="282"/>
    </location>
</feature>
<feature type="transmembrane region" description="Helical" evidence="9">
    <location>
        <begin position="97"/>
        <end position="120"/>
    </location>
</feature>
<dbReference type="PANTHER" id="PTHR30574">
    <property type="entry name" value="INNER MEMBRANE PROTEIN YEDE"/>
    <property type="match status" value="1"/>
</dbReference>
<reference evidence="10 11" key="1">
    <citation type="submission" date="2024-07" db="EMBL/GenBank/DDBJ databases">
        <title>Genomic Encyclopedia of Type Strains, Phase V (KMG-V): Genome sequencing to study the core and pangenomes of soil and plant-associated prokaryotes.</title>
        <authorList>
            <person name="Whitman W."/>
        </authorList>
    </citation>
    <scope>NUCLEOTIDE SEQUENCE [LARGE SCALE GENOMIC DNA]</scope>
    <source>
        <strain evidence="10 11">USDA 152</strain>
    </source>
</reference>
<comment type="caution">
    <text evidence="10">The sequence shown here is derived from an EMBL/GenBank/DDBJ whole genome shotgun (WGS) entry which is preliminary data.</text>
</comment>
<keyword evidence="4" id="KW-0997">Cell inner membrane</keyword>